<dbReference type="InterPro" id="IPR047588">
    <property type="entry name" value="eEF2K_a_kinase_dom"/>
</dbReference>
<evidence type="ECO:0000256" key="1">
    <source>
        <dbReference type="ARBA" id="ARBA00022527"/>
    </source>
</evidence>
<protein>
    <submittedName>
        <fullName evidence="6">EEF2K</fullName>
        <ecNumber evidence="6">2.7.11.20</ecNumber>
    </submittedName>
</protein>
<dbReference type="GO" id="GO:1903013">
    <property type="term" value="P:response to differentiation-inducing factor 1"/>
    <property type="evidence" value="ECO:0007669"/>
    <property type="project" value="TreeGrafter"/>
</dbReference>
<evidence type="ECO:0000256" key="3">
    <source>
        <dbReference type="ARBA" id="ARBA00022741"/>
    </source>
</evidence>
<keyword evidence="7" id="KW-1185">Reference proteome</keyword>
<name>A0A7R8CZU0_LEPSM</name>
<organism evidence="6 7">
    <name type="scientific">Lepeophtheirus salmonis</name>
    <name type="common">Salmon louse</name>
    <name type="synonym">Caligus salmonis</name>
    <dbReference type="NCBI Taxonomy" id="72036"/>
    <lineage>
        <taxon>Eukaryota</taxon>
        <taxon>Metazoa</taxon>
        <taxon>Ecdysozoa</taxon>
        <taxon>Arthropoda</taxon>
        <taxon>Crustacea</taxon>
        <taxon>Multicrustacea</taxon>
        <taxon>Hexanauplia</taxon>
        <taxon>Copepoda</taxon>
        <taxon>Siphonostomatoida</taxon>
        <taxon>Caligidae</taxon>
        <taxon>Lepeophtheirus</taxon>
    </lineage>
</organism>
<dbReference type="FunFam" id="3.20.200.10:FF:000002">
    <property type="entry name" value="Eukaryotic elongation factor 2 kinase"/>
    <property type="match status" value="1"/>
</dbReference>
<evidence type="ECO:0000313" key="7">
    <source>
        <dbReference type="Proteomes" id="UP000675881"/>
    </source>
</evidence>
<dbReference type="Pfam" id="PF02816">
    <property type="entry name" value="Alpha_kinase"/>
    <property type="match status" value="1"/>
</dbReference>
<dbReference type="CDD" id="cd16967">
    <property type="entry name" value="Alpha_kinase_eEF2K"/>
    <property type="match status" value="1"/>
</dbReference>
<keyword evidence="5" id="KW-0067">ATP-binding</keyword>
<dbReference type="InterPro" id="IPR051852">
    <property type="entry name" value="Alpha-type_PK"/>
</dbReference>
<dbReference type="SUPFAM" id="SSF81901">
    <property type="entry name" value="HCP-like"/>
    <property type="match status" value="1"/>
</dbReference>
<dbReference type="SMART" id="SM00811">
    <property type="entry name" value="Alpha_kinase"/>
    <property type="match status" value="1"/>
</dbReference>
<evidence type="ECO:0000313" key="6">
    <source>
        <dbReference type="EMBL" id="CAF2977958.1"/>
    </source>
</evidence>
<dbReference type="GO" id="GO:0004686">
    <property type="term" value="F:elongation factor-2 kinase activity"/>
    <property type="evidence" value="ECO:0007669"/>
    <property type="project" value="UniProtKB-EC"/>
</dbReference>
<dbReference type="Proteomes" id="UP000675881">
    <property type="component" value="Chromosome 6"/>
</dbReference>
<dbReference type="PANTHER" id="PTHR45992">
    <property type="entry name" value="EUKARYOTIC ELONGATION FACTOR 2 KINASE-RELATED"/>
    <property type="match status" value="1"/>
</dbReference>
<evidence type="ECO:0000256" key="2">
    <source>
        <dbReference type="ARBA" id="ARBA00022679"/>
    </source>
</evidence>
<proteinExistence type="predicted"/>
<dbReference type="PROSITE" id="PS51158">
    <property type="entry name" value="ALPHA_KINASE"/>
    <property type="match status" value="1"/>
</dbReference>
<dbReference type="OrthoDB" id="301415at2759"/>
<dbReference type="InterPro" id="IPR011009">
    <property type="entry name" value="Kinase-like_dom_sf"/>
</dbReference>
<keyword evidence="3" id="KW-0547">Nucleotide-binding</keyword>
<evidence type="ECO:0000256" key="5">
    <source>
        <dbReference type="ARBA" id="ARBA00022840"/>
    </source>
</evidence>
<sequence length="681" mass="78103">MGIKSVDAMGIDRQRFDSDTSNGSDFAGLENLEPLELEDIPSFSTRFMSNEKVTKKLCKNKRCTRCNNSCELIDELEYDEVAGAKFFTVAMNLKRKRSGLALKITNNEANSRARRNWKKGLILIKNRTDPWEKFNLDVLPVEKATRHRYNAIIQTWTTDLVLVKMDKEPFDHGAMRECFRMKKLSNFCSDGQDWKSDCNNYVAKRYMDEEEYNRQNPPKKVDIFQMALLEFHEREGSPLFHIEHFIEGDYVKYNSNSGFVDNKYARQTPHAFSHFTFEKSGHEIIVVDVQGVGDLYTDPQIHTFDNEEYGDGNLGTKGMALFFHSHSCNSICKRLNLTQFDLATKELDTLGSEINSRSATVVRGIELLCESPSCDLPSFFRPRSGSQKSDQRAIAIPPRRRYTSEYVSNEESSPPTPESILEYNEAEDCDFVSFELPDFSIDMKNSRRKRYFSECSEDSGIRTKELDKIFVHNAKPSCIVNGIESEGNLILGQVHLDLALYHEVCRFVKDETVSEYDKPTALFHLRAAADCGDYLMIFSLILGLKSKMKKKKNQIGFLYMQKAALFGDRSAQLLIAHAYDYGQFDCDVNKVAAVHWYEHIEEQDSNDEETIDWGVDDPPYMILARLAEIWREGFENNKADPNKSGELFTSAAESAMTCMKGKLANKYYMLAEEAWGEVEEE</sequence>
<keyword evidence="4" id="KW-0418">Kinase</keyword>
<dbReference type="GO" id="GO:0031037">
    <property type="term" value="P:myosin II filament disassembly"/>
    <property type="evidence" value="ECO:0007669"/>
    <property type="project" value="TreeGrafter"/>
</dbReference>
<keyword evidence="2 6" id="KW-0808">Transferase</keyword>
<dbReference type="EMBL" id="HG994585">
    <property type="protein sequence ID" value="CAF2977958.1"/>
    <property type="molecule type" value="Genomic_DNA"/>
</dbReference>
<dbReference type="Gene3D" id="1.25.40.10">
    <property type="entry name" value="Tetratricopeptide repeat domain"/>
    <property type="match status" value="1"/>
</dbReference>
<gene>
    <name evidence="6" type="ORF">LSAA_11633</name>
</gene>
<dbReference type="PANTHER" id="PTHR45992:SF2">
    <property type="entry name" value="EUKARYOTIC ELONGATION FACTOR 2 KINASE"/>
    <property type="match status" value="1"/>
</dbReference>
<reference evidence="6" key="1">
    <citation type="submission" date="2021-02" db="EMBL/GenBank/DDBJ databases">
        <authorList>
            <person name="Bekaert M."/>
        </authorList>
    </citation>
    <scope>NUCLEOTIDE SEQUENCE</scope>
    <source>
        <strain evidence="6">IoA-00</strain>
    </source>
</reference>
<accession>A0A7R8CZU0</accession>
<dbReference type="Gene3D" id="3.20.200.10">
    <property type="entry name" value="MHCK/EF2 kinase"/>
    <property type="match status" value="1"/>
</dbReference>
<dbReference type="AlphaFoldDB" id="A0A7R8CZU0"/>
<dbReference type="InterPro" id="IPR004166">
    <property type="entry name" value="a-kinase_dom"/>
</dbReference>
<dbReference type="EC" id="2.7.11.20" evidence="6"/>
<dbReference type="SUPFAM" id="SSF56112">
    <property type="entry name" value="Protein kinase-like (PK-like)"/>
    <property type="match status" value="1"/>
</dbReference>
<evidence type="ECO:0000256" key="4">
    <source>
        <dbReference type="ARBA" id="ARBA00022777"/>
    </source>
</evidence>
<dbReference type="InterPro" id="IPR011990">
    <property type="entry name" value="TPR-like_helical_dom_sf"/>
</dbReference>
<dbReference type="GO" id="GO:0005524">
    <property type="term" value="F:ATP binding"/>
    <property type="evidence" value="ECO:0007669"/>
    <property type="project" value="UniProtKB-KW"/>
</dbReference>
<dbReference type="Gene3D" id="3.30.200.20">
    <property type="entry name" value="Phosphorylase Kinase, domain 1"/>
    <property type="match status" value="2"/>
</dbReference>
<keyword evidence="1" id="KW-0723">Serine/threonine-protein kinase</keyword>